<dbReference type="Pfam" id="PF05190">
    <property type="entry name" value="MutS_IV"/>
    <property type="match status" value="1"/>
</dbReference>
<dbReference type="GO" id="GO:0051026">
    <property type="term" value="P:chiasma assembly"/>
    <property type="evidence" value="ECO:0007669"/>
    <property type="project" value="TreeGrafter"/>
</dbReference>
<feature type="domain" description="DNA mismatch repair proteins mutS family" evidence="5">
    <location>
        <begin position="622"/>
        <end position="638"/>
    </location>
</feature>
<dbReference type="OrthoDB" id="29596at2759"/>
<dbReference type="Pfam" id="PF00488">
    <property type="entry name" value="MutS_V"/>
    <property type="match status" value="1"/>
</dbReference>
<sequence>MNDFRNPLITQVFMSVVWRAGQLSVAYYDVNSSQLHLMPDTLDSWHDHHIMTTVLKQVQPTCIIVSSKQDDNFVRMLKHASCSECTLLEVTDTVFIMPSLRRNRQRLFALKLSSMPSHFTVAEKKMYINSLIPMDNERMIQAGGALMKYVDKLRVGVELESNRVRVPVLNISVFSLDNLMMLDKNAFSVLQIFQSYSHPSAYKAGSSKEGLIAAVRFQMHCRGSNTVVVFRSWFLQPSRDLETLTQRHNAVAFLSSAANIEMTSAMSSCIGNVTDVSRILTRMTKAEASITDWKNIYKTVYAIINIADICSSCDADVDILIELKSCVNEDLYCIAELISSTVDFDESAAQNRFKVKLSVNDKLDELNRTYSGLPDFMTKVASRELDKLNDPIKECNVIYLPQLGYLLAIPAAQVDKGDNNYDIENLEFTFLSNNMLHYRSANTKELDSVLGDIQCEIIDNILHKLQDKILLQSQLLIRAVQLCAQLDCLLSFACCAKNYNYCRPEIVADQDYSIVEGRHPLQELCRSPFVPNNFESGNNSSKVKVFTGPNASGKSVYLKQVALIVYMAHIGCFVPAKEAKIQPTDRVFTHVQGTESVSTEMSSFMMELNQMTQAVRYATVNSLVIMDEFGRGTNRNDGEALLTSCINHFLTKGRRACPHVLVSTHFHSLFERKLIIKSDLLSFQTLEVHIEGEELVFLYQVVNGVARRSYACHIAGLAGLPAEVVQRGSEVFNLVQRNEPVLQYGRKNDEVKRCEAVVTKFLKLDLNMESADIRKFLQDSVISIIDD</sequence>
<accession>R7TCG1</accession>
<evidence type="ECO:0000256" key="3">
    <source>
        <dbReference type="ARBA" id="ARBA00022840"/>
    </source>
</evidence>
<organism evidence="6">
    <name type="scientific">Capitella teleta</name>
    <name type="common">Polychaete worm</name>
    <dbReference type="NCBI Taxonomy" id="283909"/>
    <lineage>
        <taxon>Eukaryota</taxon>
        <taxon>Metazoa</taxon>
        <taxon>Spiralia</taxon>
        <taxon>Lophotrochozoa</taxon>
        <taxon>Annelida</taxon>
        <taxon>Polychaeta</taxon>
        <taxon>Sedentaria</taxon>
        <taxon>Scolecida</taxon>
        <taxon>Capitellidae</taxon>
        <taxon>Capitella</taxon>
    </lineage>
</organism>
<reference evidence="7" key="3">
    <citation type="submission" date="2015-06" db="UniProtKB">
        <authorList>
            <consortium name="EnsemblMetazoa"/>
        </authorList>
    </citation>
    <scope>IDENTIFICATION</scope>
</reference>
<keyword evidence="2" id="KW-0547">Nucleotide-binding</keyword>
<dbReference type="GO" id="GO:0030983">
    <property type="term" value="F:mismatched DNA binding"/>
    <property type="evidence" value="ECO:0007669"/>
    <property type="project" value="InterPro"/>
</dbReference>
<evidence type="ECO:0000313" key="7">
    <source>
        <dbReference type="EnsemblMetazoa" id="CapteP89832"/>
    </source>
</evidence>
<dbReference type="InterPro" id="IPR045076">
    <property type="entry name" value="MutS"/>
</dbReference>
<dbReference type="PROSITE" id="PS00486">
    <property type="entry name" value="DNA_MISMATCH_REPAIR_2"/>
    <property type="match status" value="1"/>
</dbReference>
<gene>
    <name evidence="6" type="ORF">CAPTEDRAFT_89832</name>
</gene>
<dbReference type="InterPro" id="IPR007861">
    <property type="entry name" value="DNA_mismatch_repair_MutS_clamp"/>
</dbReference>
<dbReference type="InterPro" id="IPR000432">
    <property type="entry name" value="DNA_mismatch_repair_MutS_C"/>
</dbReference>
<dbReference type="EnsemblMetazoa" id="CapteT89832">
    <property type="protein sequence ID" value="CapteP89832"/>
    <property type="gene ID" value="CapteG89832"/>
</dbReference>
<reference evidence="6 8" key="2">
    <citation type="journal article" date="2013" name="Nature">
        <title>Insights into bilaterian evolution from three spiralian genomes.</title>
        <authorList>
            <person name="Simakov O."/>
            <person name="Marletaz F."/>
            <person name="Cho S.J."/>
            <person name="Edsinger-Gonzales E."/>
            <person name="Havlak P."/>
            <person name="Hellsten U."/>
            <person name="Kuo D.H."/>
            <person name="Larsson T."/>
            <person name="Lv J."/>
            <person name="Arendt D."/>
            <person name="Savage R."/>
            <person name="Osoegawa K."/>
            <person name="de Jong P."/>
            <person name="Grimwood J."/>
            <person name="Chapman J.A."/>
            <person name="Shapiro H."/>
            <person name="Aerts A."/>
            <person name="Otillar R.P."/>
            <person name="Terry A.Y."/>
            <person name="Boore J.L."/>
            <person name="Grigoriev I.V."/>
            <person name="Lindberg D.R."/>
            <person name="Seaver E.C."/>
            <person name="Weisblat D.A."/>
            <person name="Putnam N.H."/>
            <person name="Rokhsar D.S."/>
        </authorList>
    </citation>
    <scope>NUCLEOTIDE SEQUENCE</scope>
    <source>
        <strain evidence="6 8">I ESC-2004</strain>
    </source>
</reference>
<dbReference type="GO" id="GO:0005524">
    <property type="term" value="F:ATP binding"/>
    <property type="evidence" value="ECO:0007669"/>
    <property type="project" value="UniProtKB-KW"/>
</dbReference>
<evidence type="ECO:0000313" key="6">
    <source>
        <dbReference type="EMBL" id="ELT91413.1"/>
    </source>
</evidence>
<proteinExistence type="inferred from homology"/>
<dbReference type="STRING" id="283909.R7TCG1"/>
<keyword evidence="3" id="KW-0067">ATP-binding</keyword>
<dbReference type="InterPro" id="IPR036187">
    <property type="entry name" value="DNA_mismatch_repair_MutS_sf"/>
</dbReference>
<dbReference type="SUPFAM" id="SSF52540">
    <property type="entry name" value="P-loop containing nucleoside triphosphate hydrolases"/>
    <property type="match status" value="1"/>
</dbReference>
<reference evidence="8" key="1">
    <citation type="submission" date="2012-12" db="EMBL/GenBank/DDBJ databases">
        <authorList>
            <person name="Hellsten U."/>
            <person name="Grimwood J."/>
            <person name="Chapman J.A."/>
            <person name="Shapiro H."/>
            <person name="Aerts A."/>
            <person name="Otillar R.P."/>
            <person name="Terry A.Y."/>
            <person name="Boore J.L."/>
            <person name="Simakov O."/>
            <person name="Marletaz F."/>
            <person name="Cho S.-J."/>
            <person name="Edsinger-Gonzales E."/>
            <person name="Havlak P."/>
            <person name="Kuo D.-H."/>
            <person name="Larsson T."/>
            <person name="Lv J."/>
            <person name="Arendt D."/>
            <person name="Savage R."/>
            <person name="Osoegawa K."/>
            <person name="de Jong P."/>
            <person name="Lindberg D.R."/>
            <person name="Seaver E.C."/>
            <person name="Weisblat D.A."/>
            <person name="Putnam N.H."/>
            <person name="Grigoriev I.V."/>
            <person name="Rokhsar D.S."/>
        </authorList>
    </citation>
    <scope>NUCLEOTIDE SEQUENCE</scope>
    <source>
        <strain evidence="8">I ESC-2004</strain>
    </source>
</reference>
<dbReference type="GO" id="GO:0006298">
    <property type="term" value="P:mismatch repair"/>
    <property type="evidence" value="ECO:0007669"/>
    <property type="project" value="InterPro"/>
</dbReference>
<dbReference type="EMBL" id="KB310511">
    <property type="protein sequence ID" value="ELT91413.1"/>
    <property type="molecule type" value="Genomic_DNA"/>
</dbReference>
<dbReference type="Gene3D" id="3.40.50.300">
    <property type="entry name" value="P-loop containing nucleotide triphosphate hydrolases"/>
    <property type="match status" value="1"/>
</dbReference>
<dbReference type="Proteomes" id="UP000014760">
    <property type="component" value="Unassembled WGS sequence"/>
</dbReference>
<dbReference type="AlphaFoldDB" id="R7TCG1"/>
<dbReference type="GO" id="GO:0005634">
    <property type="term" value="C:nucleus"/>
    <property type="evidence" value="ECO:0007669"/>
    <property type="project" value="TreeGrafter"/>
</dbReference>
<keyword evidence="4" id="KW-0238">DNA-binding</keyword>
<keyword evidence="8" id="KW-1185">Reference proteome</keyword>
<dbReference type="PIRSF" id="PIRSF005813">
    <property type="entry name" value="MSH2"/>
    <property type="match status" value="1"/>
</dbReference>
<dbReference type="SMART" id="SM00533">
    <property type="entry name" value="MUTSd"/>
    <property type="match status" value="1"/>
</dbReference>
<dbReference type="PANTHER" id="PTHR11361">
    <property type="entry name" value="DNA MISMATCH REPAIR PROTEIN MUTS FAMILY MEMBER"/>
    <property type="match status" value="1"/>
</dbReference>
<dbReference type="SUPFAM" id="SSF48334">
    <property type="entry name" value="DNA repair protein MutS, domain III"/>
    <property type="match status" value="1"/>
</dbReference>
<dbReference type="GO" id="GO:0140664">
    <property type="term" value="F:ATP-dependent DNA damage sensor activity"/>
    <property type="evidence" value="ECO:0007669"/>
    <property type="project" value="InterPro"/>
</dbReference>
<protein>
    <recommendedName>
        <fullName evidence="5">DNA mismatch repair proteins mutS family domain-containing protein</fullName>
    </recommendedName>
</protein>
<dbReference type="InterPro" id="IPR007696">
    <property type="entry name" value="DNA_mismatch_repair_MutS_core"/>
</dbReference>
<dbReference type="EMBL" id="AMQN01013814">
    <property type="status" value="NOT_ANNOTATED_CDS"/>
    <property type="molecule type" value="Genomic_DNA"/>
</dbReference>
<dbReference type="Gene3D" id="1.10.1420.10">
    <property type="match status" value="1"/>
</dbReference>
<evidence type="ECO:0000259" key="5">
    <source>
        <dbReference type="PROSITE" id="PS00486"/>
    </source>
</evidence>
<dbReference type="SMART" id="SM00534">
    <property type="entry name" value="MUTSac"/>
    <property type="match status" value="1"/>
</dbReference>
<dbReference type="PANTHER" id="PTHR11361:SF20">
    <property type="entry name" value="MUTS PROTEIN HOMOLOG 5"/>
    <property type="match status" value="1"/>
</dbReference>
<evidence type="ECO:0000256" key="1">
    <source>
        <dbReference type="ARBA" id="ARBA00006271"/>
    </source>
</evidence>
<dbReference type="FunFam" id="3.40.50.300:FF:000820">
    <property type="entry name" value="MutS homolog 5 (E. coli)"/>
    <property type="match status" value="1"/>
</dbReference>
<evidence type="ECO:0000256" key="4">
    <source>
        <dbReference type="ARBA" id="ARBA00023125"/>
    </source>
</evidence>
<dbReference type="InterPro" id="IPR011184">
    <property type="entry name" value="DNA_mismatch_repair_Msh2"/>
</dbReference>
<dbReference type="HOGENOM" id="CLU_002472_8_0_1"/>
<dbReference type="InterPro" id="IPR027417">
    <property type="entry name" value="P-loop_NTPase"/>
</dbReference>
<dbReference type="OMA" id="CSVYFMP"/>
<dbReference type="Pfam" id="PF05192">
    <property type="entry name" value="MutS_III"/>
    <property type="match status" value="1"/>
</dbReference>
<evidence type="ECO:0000256" key="2">
    <source>
        <dbReference type="ARBA" id="ARBA00022741"/>
    </source>
</evidence>
<name>R7TCG1_CAPTE</name>
<comment type="similarity">
    <text evidence="1">Belongs to the DNA mismatch repair MutS family.</text>
</comment>
<evidence type="ECO:0000313" key="8">
    <source>
        <dbReference type="Proteomes" id="UP000014760"/>
    </source>
</evidence>